<dbReference type="InParanoid" id="A0A669EHJ5"/>
<accession>A0A669EHJ5</accession>
<proteinExistence type="predicted"/>
<reference evidence="3" key="1">
    <citation type="submission" date="2012-01" db="EMBL/GenBank/DDBJ databases">
        <title>The Genome Sequence of Oreochromis niloticus (Nile Tilapia).</title>
        <authorList>
            <consortium name="Broad Institute Genome Assembly Team"/>
            <consortium name="Broad Institute Sequencing Platform"/>
            <person name="Di Palma F."/>
            <person name="Johnson J."/>
            <person name="Lander E.S."/>
            <person name="Lindblad-Toh K."/>
        </authorList>
    </citation>
    <scope>NUCLEOTIDE SEQUENCE [LARGE SCALE GENOMIC DNA]</scope>
</reference>
<evidence type="ECO:0000313" key="3">
    <source>
        <dbReference type="Proteomes" id="UP000005207"/>
    </source>
</evidence>
<name>A0A669EHJ5_ORENI</name>
<dbReference type="InterPro" id="IPR016186">
    <property type="entry name" value="C-type_lectin-like/link_sf"/>
</dbReference>
<dbReference type="KEGG" id="onl:100696004"/>
<dbReference type="Gene3D" id="3.10.100.10">
    <property type="entry name" value="Mannose-Binding Protein A, subunit A"/>
    <property type="match status" value="2"/>
</dbReference>
<reference evidence="2" key="3">
    <citation type="submission" date="2025-09" db="UniProtKB">
        <authorList>
            <consortium name="Ensembl"/>
        </authorList>
    </citation>
    <scope>IDENTIFICATION</scope>
</reference>
<dbReference type="CDD" id="cd00037">
    <property type="entry name" value="CLECT"/>
    <property type="match status" value="1"/>
</dbReference>
<dbReference type="InterPro" id="IPR001304">
    <property type="entry name" value="C-type_lectin-like"/>
</dbReference>
<keyword evidence="3" id="KW-1185">Reference proteome</keyword>
<evidence type="ECO:0000259" key="1">
    <source>
        <dbReference type="PROSITE" id="PS50041"/>
    </source>
</evidence>
<evidence type="ECO:0000313" key="2">
    <source>
        <dbReference type="Ensembl" id="ENSONIP00000070999.1"/>
    </source>
</evidence>
<reference evidence="2" key="2">
    <citation type="submission" date="2025-08" db="UniProtKB">
        <authorList>
            <consortium name="Ensembl"/>
        </authorList>
    </citation>
    <scope>IDENTIFICATION</scope>
</reference>
<dbReference type="Proteomes" id="UP000005207">
    <property type="component" value="Linkage group LG4"/>
</dbReference>
<dbReference type="PANTHER" id="PTHR45784">
    <property type="entry name" value="C-TYPE LECTIN DOMAIN FAMILY 20 MEMBER A-RELATED"/>
    <property type="match status" value="1"/>
</dbReference>
<dbReference type="PANTHER" id="PTHR45784:SF8">
    <property type="entry name" value="C-TYPE MANNOSE RECEPTOR 2-RELATED"/>
    <property type="match status" value="1"/>
</dbReference>
<dbReference type="Pfam" id="PF00059">
    <property type="entry name" value="Lectin_C"/>
    <property type="match status" value="1"/>
</dbReference>
<dbReference type="AlphaFoldDB" id="A0A669EHJ5"/>
<protein>
    <submittedName>
        <fullName evidence="2">Putative C-type lectin domain family 20 member A</fullName>
    </submittedName>
</protein>
<dbReference type="OMA" id="WDGAPEE"/>
<dbReference type="OrthoDB" id="547680at2759"/>
<feature type="domain" description="C-type lectin" evidence="1">
    <location>
        <begin position="41"/>
        <end position="147"/>
    </location>
</feature>
<dbReference type="SUPFAM" id="SSF56436">
    <property type="entry name" value="C-type lectin-like"/>
    <property type="match status" value="2"/>
</dbReference>
<dbReference type="GeneTree" id="ENSGT00940000163460"/>
<feature type="domain" description="C-type lectin" evidence="1">
    <location>
        <begin position="142"/>
        <end position="270"/>
    </location>
</feature>
<dbReference type="PROSITE" id="PS50041">
    <property type="entry name" value="C_TYPE_LECTIN_2"/>
    <property type="match status" value="2"/>
</dbReference>
<dbReference type="SMART" id="SM00034">
    <property type="entry name" value="CLECT"/>
    <property type="match status" value="1"/>
</dbReference>
<gene>
    <name evidence="2" type="primary">LOC109202017</name>
</gene>
<dbReference type="InterPro" id="IPR016187">
    <property type="entry name" value="CTDL_fold"/>
</dbReference>
<dbReference type="Ensembl" id="ENSONIT00000050693.1">
    <property type="protein sequence ID" value="ENSONIP00000070999.1"/>
    <property type="gene ID" value="ENSONIG00000035670.1"/>
</dbReference>
<sequence length="273" mass="31787">MKISHHFDSVSQSCFVPVSTWGRYKEEDVHSHPPAASLFSCIWVSAEVYTDSERTTWENAQAFCREHHTDLVTIRNEQENGIFRGYGWIGLYCENSSSIWKWSTGDELATYTKWDSNEPQTDTHCAWRFSDKWETDGCDDIHSFMCYDDLILVKENKTWEEALVHCRSLDGGNTEDPASSYWNYSYDLATLITPYDHTYAREKVQEATTDEVWTGLCNPPGEWLWVSGEQMQYKNIPSCPTNGFCGVLEKRGTTSFQIRDCKLRRNFFCYKRI</sequence>
<organism evidence="2 3">
    <name type="scientific">Oreochromis niloticus</name>
    <name type="common">Nile tilapia</name>
    <name type="synonym">Tilapia nilotica</name>
    <dbReference type="NCBI Taxonomy" id="8128"/>
    <lineage>
        <taxon>Eukaryota</taxon>
        <taxon>Metazoa</taxon>
        <taxon>Chordata</taxon>
        <taxon>Craniata</taxon>
        <taxon>Vertebrata</taxon>
        <taxon>Euteleostomi</taxon>
        <taxon>Actinopterygii</taxon>
        <taxon>Neopterygii</taxon>
        <taxon>Teleostei</taxon>
        <taxon>Neoteleostei</taxon>
        <taxon>Acanthomorphata</taxon>
        <taxon>Ovalentaria</taxon>
        <taxon>Cichlomorphae</taxon>
        <taxon>Cichliformes</taxon>
        <taxon>Cichlidae</taxon>
        <taxon>African cichlids</taxon>
        <taxon>Pseudocrenilabrinae</taxon>
        <taxon>Oreochromini</taxon>
        <taxon>Oreochromis</taxon>
    </lineage>
</organism>